<name>A0A1B7NTJ4_9EURO</name>
<dbReference type="EMBL" id="LGUA01000843">
    <property type="protein sequence ID" value="OAX79947.1"/>
    <property type="molecule type" value="Genomic_DNA"/>
</dbReference>
<gene>
    <name evidence="2" type="ORF">ACJ72_05727</name>
</gene>
<proteinExistence type="predicted"/>
<feature type="region of interest" description="Disordered" evidence="1">
    <location>
        <begin position="1"/>
        <end position="36"/>
    </location>
</feature>
<reference evidence="2 3" key="1">
    <citation type="submission" date="2015-07" db="EMBL/GenBank/DDBJ databases">
        <title>Emmonsia species relationships and genome sequence.</title>
        <authorList>
            <person name="Cuomo C.A."/>
            <person name="Schwartz I.S."/>
            <person name="Kenyon C."/>
            <person name="de Hoog G.S."/>
            <person name="Govender N.P."/>
            <person name="Botha A."/>
            <person name="Moreno L."/>
            <person name="de Vries M."/>
            <person name="Munoz J.F."/>
            <person name="Stielow J.B."/>
        </authorList>
    </citation>
    <scope>NUCLEOTIDE SEQUENCE [LARGE SCALE GENOMIC DNA]</scope>
    <source>
        <strain evidence="2 3">CBS 136260</strain>
    </source>
</reference>
<evidence type="ECO:0000313" key="2">
    <source>
        <dbReference type="EMBL" id="OAX79947.1"/>
    </source>
</evidence>
<evidence type="ECO:0000256" key="1">
    <source>
        <dbReference type="SAM" id="MobiDB-lite"/>
    </source>
</evidence>
<organism evidence="2 3">
    <name type="scientific">Emergomyces africanus</name>
    <dbReference type="NCBI Taxonomy" id="1955775"/>
    <lineage>
        <taxon>Eukaryota</taxon>
        <taxon>Fungi</taxon>
        <taxon>Dikarya</taxon>
        <taxon>Ascomycota</taxon>
        <taxon>Pezizomycotina</taxon>
        <taxon>Eurotiomycetes</taxon>
        <taxon>Eurotiomycetidae</taxon>
        <taxon>Onygenales</taxon>
        <taxon>Ajellomycetaceae</taxon>
        <taxon>Emergomyces</taxon>
    </lineage>
</organism>
<dbReference type="OrthoDB" id="4188837at2759"/>
<dbReference type="AlphaFoldDB" id="A0A1B7NTJ4"/>
<keyword evidence="3" id="KW-1185">Reference proteome</keyword>
<sequence>MPCVVSLEPSRKRQEPNDDLEQPQHQSKRLKLGGPPPAYWDNLSRIWLTKDALREFDRRNSPSNRIVESGQRPCRPLTSALPSCSLLLFTSSVVVFILLFTASPEHCGFMHSVLSAYYSTRLPIYTGIALNCRSLEYLVRWGSNGNWSGTNNKY</sequence>
<comment type="caution">
    <text evidence="2">The sequence shown here is derived from an EMBL/GenBank/DDBJ whole genome shotgun (WGS) entry which is preliminary data.</text>
</comment>
<dbReference type="Proteomes" id="UP000091918">
    <property type="component" value="Unassembled WGS sequence"/>
</dbReference>
<protein>
    <submittedName>
        <fullName evidence="2">Uncharacterized protein</fullName>
    </submittedName>
</protein>
<evidence type="ECO:0000313" key="3">
    <source>
        <dbReference type="Proteomes" id="UP000091918"/>
    </source>
</evidence>
<accession>A0A1B7NTJ4</accession>